<gene>
    <name evidence="2" type="ORF">NPIL_134401</name>
</gene>
<accession>A0A8X6N2K1</accession>
<protein>
    <submittedName>
        <fullName evidence="2">Uncharacterized protein</fullName>
    </submittedName>
</protein>
<evidence type="ECO:0000313" key="3">
    <source>
        <dbReference type="Proteomes" id="UP000887013"/>
    </source>
</evidence>
<dbReference type="Proteomes" id="UP000887013">
    <property type="component" value="Unassembled WGS sequence"/>
</dbReference>
<evidence type="ECO:0000256" key="1">
    <source>
        <dbReference type="SAM" id="SignalP"/>
    </source>
</evidence>
<dbReference type="AlphaFoldDB" id="A0A8X6N2K1"/>
<keyword evidence="1" id="KW-0732">Signal</keyword>
<evidence type="ECO:0000313" key="2">
    <source>
        <dbReference type="EMBL" id="GFS90656.1"/>
    </source>
</evidence>
<organism evidence="2 3">
    <name type="scientific">Nephila pilipes</name>
    <name type="common">Giant wood spider</name>
    <name type="synonym">Nephila maculata</name>
    <dbReference type="NCBI Taxonomy" id="299642"/>
    <lineage>
        <taxon>Eukaryota</taxon>
        <taxon>Metazoa</taxon>
        <taxon>Ecdysozoa</taxon>
        <taxon>Arthropoda</taxon>
        <taxon>Chelicerata</taxon>
        <taxon>Arachnida</taxon>
        <taxon>Araneae</taxon>
        <taxon>Araneomorphae</taxon>
        <taxon>Entelegynae</taxon>
        <taxon>Araneoidea</taxon>
        <taxon>Nephilidae</taxon>
        <taxon>Nephila</taxon>
    </lineage>
</organism>
<name>A0A8X6N2K1_NEPPI</name>
<proteinExistence type="predicted"/>
<feature type="signal peptide" evidence="1">
    <location>
        <begin position="1"/>
        <end position="25"/>
    </location>
</feature>
<feature type="chain" id="PRO_5036445636" evidence="1">
    <location>
        <begin position="26"/>
        <end position="119"/>
    </location>
</feature>
<sequence>MVTHLDGIWMLILVLHSMWFQLCTRVSQSKFLAEFQSFLSTTHCLMFSMGDRSLEHNGHNIIQMPAEWNDVETEGPFNTTLGNPSISHPYVSQGIKDQLESLHPKAIKFRRSLIRVHET</sequence>
<keyword evidence="3" id="KW-1185">Reference proteome</keyword>
<reference evidence="2" key="1">
    <citation type="submission" date="2020-08" db="EMBL/GenBank/DDBJ databases">
        <title>Multicomponent nature underlies the extraordinary mechanical properties of spider dragline silk.</title>
        <authorList>
            <person name="Kono N."/>
            <person name="Nakamura H."/>
            <person name="Mori M."/>
            <person name="Yoshida Y."/>
            <person name="Ohtoshi R."/>
            <person name="Malay A.D."/>
            <person name="Moran D.A.P."/>
            <person name="Tomita M."/>
            <person name="Numata K."/>
            <person name="Arakawa K."/>
        </authorList>
    </citation>
    <scope>NUCLEOTIDE SEQUENCE</scope>
</reference>
<comment type="caution">
    <text evidence="2">The sequence shown here is derived from an EMBL/GenBank/DDBJ whole genome shotgun (WGS) entry which is preliminary data.</text>
</comment>
<dbReference type="EMBL" id="BMAW01053345">
    <property type="protein sequence ID" value="GFS90656.1"/>
    <property type="molecule type" value="Genomic_DNA"/>
</dbReference>